<feature type="coiled-coil region" evidence="1">
    <location>
        <begin position="120"/>
        <end position="248"/>
    </location>
</feature>
<evidence type="ECO:0000313" key="4">
    <source>
        <dbReference type="Proteomes" id="UP001314170"/>
    </source>
</evidence>
<feature type="compositionally biased region" description="Basic and acidic residues" evidence="2">
    <location>
        <begin position="1"/>
        <end position="21"/>
    </location>
</feature>
<dbReference type="Proteomes" id="UP001314170">
    <property type="component" value="Unassembled WGS sequence"/>
</dbReference>
<feature type="region of interest" description="Disordered" evidence="2">
    <location>
        <begin position="1"/>
        <end position="28"/>
    </location>
</feature>
<keyword evidence="4" id="KW-1185">Reference proteome</keyword>
<evidence type="ECO:0000256" key="1">
    <source>
        <dbReference type="SAM" id="Coils"/>
    </source>
</evidence>
<organism evidence="3 4">
    <name type="scientific">Dovyalis caffra</name>
    <dbReference type="NCBI Taxonomy" id="77055"/>
    <lineage>
        <taxon>Eukaryota</taxon>
        <taxon>Viridiplantae</taxon>
        <taxon>Streptophyta</taxon>
        <taxon>Embryophyta</taxon>
        <taxon>Tracheophyta</taxon>
        <taxon>Spermatophyta</taxon>
        <taxon>Magnoliopsida</taxon>
        <taxon>eudicotyledons</taxon>
        <taxon>Gunneridae</taxon>
        <taxon>Pentapetalae</taxon>
        <taxon>rosids</taxon>
        <taxon>fabids</taxon>
        <taxon>Malpighiales</taxon>
        <taxon>Salicaceae</taxon>
        <taxon>Flacourtieae</taxon>
        <taxon>Dovyalis</taxon>
    </lineage>
</organism>
<evidence type="ECO:0000313" key="3">
    <source>
        <dbReference type="EMBL" id="CAK7357350.1"/>
    </source>
</evidence>
<proteinExistence type="predicted"/>
<sequence>MKERKRADSEMAKAKEQREVAETNGMKVIEEKSRADNLSRQLENARIKIEELEKGINGFILSKNMGVAFDDQHDEILNGEAVTTRIRDLLENLKDNSDQSELVWGFLNSEATTKRLDIEKQKAITEKKIADSEMVEAENQRKLAEMNKKVAEEEKSRTDLLSRQLAEDKIKIEELQKQIQALLSSKKIVVTSSVLPDKAMNVEKTKLKLLEKQVKLEKMRLKHAKEVAKMEKNRNSILQQELARLKLDFGQMLFRLDVLDKYFSTNDEGTEKPEKIGDLRTMRRSKLKRKLDAEEPFQTYSNNGSELFKPSCMAMAVSEPLTQMLHCTAPFFSPSSGNHAASISGIDSKLESLLGGSNRKLLQTSAINSSSASFSDGQLVGSQERGAFVPTPKNLVEENFNAQTTISSMSGEVTKVQHDENLAVVAENSVRSPHSFDIIGRVNGHSRKRMVLDAVESVELLYSEGKKLHLQMEEKLSVLHGMLNRQIEKPQEEAKYVESNMQGGSYAKHESSRKKRKVSHEENVSIHHLSGVDLLEKSKKPGKEVVEDANACGYTSSPANNLMVTSKTFREGLSDSFESGPEGMVSFEEVADGNFMKLLDLDSTADEECYRRAMEMPISPTLPEIGSSGAEISDNMDNYKPLLDESFLGSLPNGKESLVPSFNSDVIDVEISSHQLRNSSFGSSCADLLHENEGPADSFDIVGNRSGSCNTMDAGKVSDGQTRDLGSGLDIEMLNIPSSRYEGLKFPVEGELGSILDNIPKYCVMFSDINDTISMSRVVFATRTCVARCSLDIQADGMVQKILRALKKEEKILPKEKACTFFTLLLLSFSACNWGKFGSFLDRDFLLCLDSFARDINAVVSDAEARNLFVEVCCLDELLGLIEEFLLDAKLMVYADQSSEPLRGCGSMIDILLDGVNIKFASKSASADLLVAGSIILASICAAIDHIGFLCQASYSLLQMHRCDTVSVLTILHIFAYLSGEKYLSPRKHSLTMTVLKSIIMFLEGGDSSAASSLTMSKGGMFHPCAKCPFSTDAVSIDIITSILLEKLQNCAVSGIMHHLMESPSLSNANVLSCKDAAKQSLSHEEGFSAFDMNCDASCSLNKCLMPAQSNSVMNGTLCDFSDLLSLVELLACYMSWEWTCGKIISELLEILERTKLDSFAIAEIILLGHLGRLGVAACGYEDKGVENLRCKLSGFLLRDTTIRMALPVQIALANALLGLLSLDFENIIESNSNPPATGCQSVSVDHIRSWFSSLTKEQQAWSRSLLQSSDVL</sequence>
<comment type="caution">
    <text evidence="3">The sequence shown here is derived from an EMBL/GenBank/DDBJ whole genome shotgun (WGS) entry which is preliminary data.</text>
</comment>
<dbReference type="AlphaFoldDB" id="A0AAV1STI0"/>
<keyword evidence="1" id="KW-0175">Coiled coil</keyword>
<dbReference type="PANTHER" id="PTHR35480:SF1">
    <property type="entry name" value="MATERNAL EFFECT EMBRYO ARREST 22"/>
    <property type="match status" value="1"/>
</dbReference>
<evidence type="ECO:0008006" key="5">
    <source>
        <dbReference type="Google" id="ProtNLM"/>
    </source>
</evidence>
<gene>
    <name evidence="3" type="ORF">DCAF_LOCUS27636</name>
</gene>
<name>A0AAV1STI0_9ROSI</name>
<protein>
    <recommendedName>
        <fullName evidence="5">Maternal effect embryo arrest 22</fullName>
    </recommendedName>
</protein>
<evidence type="ECO:0000256" key="2">
    <source>
        <dbReference type="SAM" id="MobiDB-lite"/>
    </source>
</evidence>
<accession>A0AAV1STI0</accession>
<dbReference type="PANTHER" id="PTHR35480">
    <property type="entry name" value="MATERNAL EFFECT EMBRYO ARREST 22"/>
    <property type="match status" value="1"/>
</dbReference>
<reference evidence="3 4" key="1">
    <citation type="submission" date="2024-01" db="EMBL/GenBank/DDBJ databases">
        <authorList>
            <person name="Waweru B."/>
        </authorList>
    </citation>
    <scope>NUCLEOTIDE SEQUENCE [LARGE SCALE GENOMIC DNA]</scope>
</reference>
<feature type="region of interest" description="Disordered" evidence="2">
    <location>
        <begin position="501"/>
        <end position="524"/>
    </location>
</feature>
<dbReference type="EMBL" id="CAWUPB010001199">
    <property type="protein sequence ID" value="CAK7357350.1"/>
    <property type="molecule type" value="Genomic_DNA"/>
</dbReference>